<name>A0ABQ6GHV3_9BACL</name>
<dbReference type="InterPro" id="IPR050471">
    <property type="entry name" value="AB_hydrolase"/>
</dbReference>
<feature type="domain" description="AB hydrolase-1" evidence="1">
    <location>
        <begin position="30"/>
        <end position="125"/>
    </location>
</feature>
<keyword evidence="3" id="KW-1185">Reference proteome</keyword>
<dbReference type="PANTHER" id="PTHR43433">
    <property type="entry name" value="HYDROLASE, ALPHA/BETA FOLD FAMILY PROTEIN"/>
    <property type="match status" value="1"/>
</dbReference>
<accession>A0ABQ6GHV3</accession>
<dbReference type="Gene3D" id="3.40.50.1820">
    <property type="entry name" value="alpha/beta hydrolase"/>
    <property type="match status" value="1"/>
</dbReference>
<evidence type="ECO:0000313" key="2">
    <source>
        <dbReference type="EMBL" id="GLX69212.1"/>
    </source>
</evidence>
<evidence type="ECO:0000259" key="1">
    <source>
        <dbReference type="Pfam" id="PF00561"/>
    </source>
</evidence>
<dbReference type="InterPro" id="IPR000073">
    <property type="entry name" value="AB_hydrolase_1"/>
</dbReference>
<dbReference type="EMBL" id="BSSQ01000014">
    <property type="protein sequence ID" value="GLX69212.1"/>
    <property type="molecule type" value="Genomic_DNA"/>
</dbReference>
<evidence type="ECO:0000313" key="3">
    <source>
        <dbReference type="Proteomes" id="UP001157114"/>
    </source>
</evidence>
<dbReference type="SUPFAM" id="SSF53474">
    <property type="entry name" value="alpha/beta-Hydrolases"/>
    <property type="match status" value="1"/>
</dbReference>
<comment type="caution">
    <text evidence="2">The sequence shown here is derived from an EMBL/GenBank/DDBJ whole genome shotgun (WGS) entry which is preliminary data.</text>
</comment>
<dbReference type="InterPro" id="IPR029058">
    <property type="entry name" value="AB_hydrolase_fold"/>
</dbReference>
<reference evidence="2 3" key="1">
    <citation type="submission" date="2023-03" db="EMBL/GenBank/DDBJ databases">
        <title>Draft genome sequence of the bacteria which degrade cell wall of Tricholomamatutake.</title>
        <authorList>
            <person name="Konishi Y."/>
            <person name="Fukuta Y."/>
            <person name="Shirasaka N."/>
        </authorList>
    </citation>
    <scope>NUCLEOTIDE SEQUENCE [LARGE SCALE GENOMIC DNA]</scope>
    <source>
        <strain evidence="3">mu1</strain>
    </source>
</reference>
<gene>
    <name evidence="2" type="ORF">MU1_35570</name>
</gene>
<proteinExistence type="predicted"/>
<organism evidence="2 3">
    <name type="scientific">Paenibacillus glycanilyticus</name>
    <dbReference type="NCBI Taxonomy" id="126569"/>
    <lineage>
        <taxon>Bacteria</taxon>
        <taxon>Bacillati</taxon>
        <taxon>Bacillota</taxon>
        <taxon>Bacilli</taxon>
        <taxon>Bacillales</taxon>
        <taxon>Paenibacillaceae</taxon>
        <taxon>Paenibacillus</taxon>
    </lineage>
</organism>
<dbReference type="Pfam" id="PF00561">
    <property type="entry name" value="Abhydrolase_1"/>
    <property type="match status" value="1"/>
</dbReference>
<sequence length="242" mass="27205">MAMNEYYAMNGEVGIHYFDSMAGADEKLAPVVVCPGLSETAEEYVDLLQELAPRRCILLSFRGRGKSDTPKSGYNLAEHVADIEAVIESAGLTDFHLFGFSRGVSYALGFAHKHSTAVRSLIVGDYPPEHRSMPDGWAEDYIHNYLIPFNRTANIRQDAVWGIQRESMFIPLNQTLPMPLFVGRGQLEGSLIDDTHMNLYRQMSTAIQEKQYARSGHALESGDKKAFYRDVNQFIGDQDKFN</sequence>
<dbReference type="Proteomes" id="UP001157114">
    <property type="component" value="Unassembled WGS sequence"/>
</dbReference>
<protein>
    <recommendedName>
        <fullName evidence="1">AB hydrolase-1 domain-containing protein</fullName>
    </recommendedName>
</protein>
<dbReference type="PANTHER" id="PTHR43433:SF5">
    <property type="entry name" value="AB HYDROLASE-1 DOMAIN-CONTAINING PROTEIN"/>
    <property type="match status" value="1"/>
</dbReference>